<evidence type="ECO:0000256" key="1">
    <source>
        <dbReference type="SAM" id="MobiDB-lite"/>
    </source>
</evidence>
<dbReference type="Proteomes" id="UP001611263">
    <property type="component" value="Unassembled WGS sequence"/>
</dbReference>
<keyword evidence="3" id="KW-1185">Reference proteome</keyword>
<accession>A0ABW7TSP5</accession>
<comment type="caution">
    <text evidence="2">The sequence shown here is derived from an EMBL/GenBank/DDBJ whole genome shotgun (WGS) entry which is preliminary data.</text>
</comment>
<dbReference type="GeneID" id="93508021"/>
<organism evidence="2 3">
    <name type="scientific">Nocardia carnea</name>
    <dbReference type="NCBI Taxonomy" id="37328"/>
    <lineage>
        <taxon>Bacteria</taxon>
        <taxon>Bacillati</taxon>
        <taxon>Actinomycetota</taxon>
        <taxon>Actinomycetes</taxon>
        <taxon>Mycobacteriales</taxon>
        <taxon>Nocardiaceae</taxon>
        <taxon>Nocardia</taxon>
    </lineage>
</organism>
<protein>
    <submittedName>
        <fullName evidence="2">Uncharacterized protein</fullName>
    </submittedName>
</protein>
<evidence type="ECO:0000313" key="3">
    <source>
        <dbReference type="Proteomes" id="UP001611263"/>
    </source>
</evidence>
<gene>
    <name evidence="2" type="ORF">ACH4WX_25335</name>
</gene>
<evidence type="ECO:0000313" key="2">
    <source>
        <dbReference type="EMBL" id="MFI1464058.1"/>
    </source>
</evidence>
<reference evidence="2 3" key="1">
    <citation type="submission" date="2024-10" db="EMBL/GenBank/DDBJ databases">
        <title>The Natural Products Discovery Center: Release of the First 8490 Sequenced Strains for Exploring Actinobacteria Biosynthetic Diversity.</title>
        <authorList>
            <person name="Kalkreuter E."/>
            <person name="Kautsar S.A."/>
            <person name="Yang D."/>
            <person name="Bader C.D."/>
            <person name="Teijaro C.N."/>
            <person name="Fluegel L."/>
            <person name="Davis C.M."/>
            <person name="Simpson J.R."/>
            <person name="Lauterbach L."/>
            <person name="Steele A.D."/>
            <person name="Gui C."/>
            <person name="Meng S."/>
            <person name="Li G."/>
            <person name="Viehrig K."/>
            <person name="Ye F."/>
            <person name="Su P."/>
            <person name="Kiefer A.F."/>
            <person name="Nichols A."/>
            <person name="Cepeda A.J."/>
            <person name="Yan W."/>
            <person name="Fan B."/>
            <person name="Jiang Y."/>
            <person name="Adhikari A."/>
            <person name="Zheng C.-J."/>
            <person name="Schuster L."/>
            <person name="Cowan T.M."/>
            <person name="Smanski M.J."/>
            <person name="Chevrette M.G."/>
            <person name="De Carvalho L.P.S."/>
            <person name="Shen B."/>
        </authorList>
    </citation>
    <scope>NUCLEOTIDE SEQUENCE [LARGE SCALE GENOMIC DNA]</scope>
    <source>
        <strain evidence="2 3">NPDC020568</strain>
    </source>
</reference>
<dbReference type="RefSeq" id="WP_033245555.1">
    <property type="nucleotide sequence ID" value="NZ_JBIRUQ010000007.1"/>
</dbReference>
<dbReference type="EMBL" id="JBIRUQ010000007">
    <property type="protein sequence ID" value="MFI1464058.1"/>
    <property type="molecule type" value="Genomic_DNA"/>
</dbReference>
<name>A0ABW7TSP5_9NOCA</name>
<proteinExistence type="predicted"/>
<sequence>MQGNGTRSLPDALPDGSIEVADDHDSAIPGPAPSRVFGGDMPGRGIAGTHRALAAIDTEGIHS</sequence>
<feature type="region of interest" description="Disordered" evidence="1">
    <location>
        <begin position="1"/>
        <end position="44"/>
    </location>
</feature>